<evidence type="ECO:0000256" key="1">
    <source>
        <dbReference type="SAM" id="MobiDB-lite"/>
    </source>
</evidence>
<dbReference type="STRING" id="3988.B9SV15"/>
<dbReference type="AlphaFoldDB" id="B9SV15"/>
<dbReference type="KEGG" id="rcu:8279692"/>
<evidence type="ECO:0000313" key="3">
    <source>
        <dbReference type="Proteomes" id="UP000008311"/>
    </source>
</evidence>
<protein>
    <submittedName>
        <fullName evidence="2">Uncharacterized protein</fullName>
    </submittedName>
</protein>
<organism evidence="2 3">
    <name type="scientific">Ricinus communis</name>
    <name type="common">Castor bean</name>
    <dbReference type="NCBI Taxonomy" id="3988"/>
    <lineage>
        <taxon>Eukaryota</taxon>
        <taxon>Viridiplantae</taxon>
        <taxon>Streptophyta</taxon>
        <taxon>Embryophyta</taxon>
        <taxon>Tracheophyta</taxon>
        <taxon>Spermatophyta</taxon>
        <taxon>Magnoliopsida</taxon>
        <taxon>eudicotyledons</taxon>
        <taxon>Gunneridae</taxon>
        <taxon>Pentapetalae</taxon>
        <taxon>rosids</taxon>
        <taxon>fabids</taxon>
        <taxon>Malpighiales</taxon>
        <taxon>Euphorbiaceae</taxon>
        <taxon>Acalyphoideae</taxon>
        <taxon>Acalypheae</taxon>
        <taxon>Ricinus</taxon>
    </lineage>
</organism>
<proteinExistence type="predicted"/>
<dbReference type="eggNOG" id="ENOG502S43B">
    <property type="taxonomic scope" value="Eukaryota"/>
</dbReference>
<dbReference type="FunCoup" id="B9SV15">
    <property type="interactions" value="481"/>
</dbReference>
<dbReference type="OrthoDB" id="687843at2759"/>
<feature type="region of interest" description="Disordered" evidence="1">
    <location>
        <begin position="17"/>
        <end position="43"/>
    </location>
</feature>
<dbReference type="EMBL" id="EQ974159">
    <property type="protein sequence ID" value="EEF32535.1"/>
    <property type="molecule type" value="Genomic_DNA"/>
</dbReference>
<name>B9SV15_RICCO</name>
<reference evidence="3" key="1">
    <citation type="journal article" date="2010" name="Nat. Biotechnol.">
        <title>Draft genome sequence of the oilseed species Ricinus communis.</title>
        <authorList>
            <person name="Chan A.P."/>
            <person name="Crabtree J."/>
            <person name="Zhao Q."/>
            <person name="Lorenzi H."/>
            <person name="Orvis J."/>
            <person name="Puiu D."/>
            <person name="Melake-Berhan A."/>
            <person name="Jones K.M."/>
            <person name="Redman J."/>
            <person name="Chen G."/>
            <person name="Cahoon E.B."/>
            <person name="Gedil M."/>
            <person name="Stanke M."/>
            <person name="Haas B.J."/>
            <person name="Wortman J.R."/>
            <person name="Fraser-Liggett C.M."/>
            <person name="Ravel J."/>
            <person name="Rabinowicz P.D."/>
        </authorList>
    </citation>
    <scope>NUCLEOTIDE SEQUENCE [LARGE SCALE GENOMIC DNA]</scope>
    <source>
        <strain evidence="3">cv. Hale</strain>
    </source>
</reference>
<dbReference type="InParanoid" id="B9SV15"/>
<dbReference type="PANTHER" id="PTHR34657">
    <property type="entry name" value="EMBRYO SAC DEVELOPMENT ARREST 6"/>
    <property type="match status" value="1"/>
</dbReference>
<keyword evidence="3" id="KW-1185">Reference proteome</keyword>
<gene>
    <name evidence="2" type="ORF">RCOM_0259050</name>
</gene>
<dbReference type="Proteomes" id="UP000008311">
    <property type="component" value="Unassembled WGS sequence"/>
</dbReference>
<evidence type="ECO:0000313" key="2">
    <source>
        <dbReference type="EMBL" id="EEF32535.1"/>
    </source>
</evidence>
<sequence length="134" mass="14583">MSTKTVRLRSNKRKEIDDFDTVKSSQPAATKLHKPTVSQAGSGMLSEPIASNQLLAGYLAFEYLTKGTLCGQPFDPCQAEAVPGEVKPGVKDEEAQPNKENYTRYVEVSNLLKADGAQLAGVINPSQLARFFHV</sequence>
<accession>B9SV15</accession>
<dbReference type="PANTHER" id="PTHR34657:SF10">
    <property type="entry name" value="F21M11.6 PROTEIN"/>
    <property type="match status" value="1"/>
</dbReference>